<dbReference type="Proteomes" id="UP000256899">
    <property type="component" value="Unassembled WGS sequence"/>
</dbReference>
<sequence>MTVKQDSAIFCNHGPKGWQTRDKGELAGLRLAVKDLFTVQGHKNSAGNPEWLRQAPAATETSDSMNKLMMQACQFVGFTHTDELAYSLEGNNHHYGAAENPKLAGHSCGGSSMGSAAAVAADLADIGLGTDTGGSIRVPASYCGLYGIRPSHGAISAQGLLPLAPAFDTTGWLTNSAELLAKVGDVLLPKQSIYKVEELLVCQSLFDLIEPELANALSNKLDEIAPYFAKVREFDITDTGILNELADAFRILQGREIARTHEQWLTSLSPDFSAHFAPAISARFEMALALTATEEAQAKQVQQRWQKMMQQLTSTSALFLPTTPTVAPKLGADTSALRAKILTLTAMAGLSGATQVHIPDISLTVDSNLSEQNDSEQLAPYGYSLLMAANNDRTLLNLACDISK</sequence>
<dbReference type="PANTHER" id="PTHR46310">
    <property type="entry name" value="AMIDASE 1"/>
    <property type="match status" value="1"/>
</dbReference>
<name>A0A3E0U5Q9_9GAMM</name>
<dbReference type="Pfam" id="PF01425">
    <property type="entry name" value="Amidase"/>
    <property type="match status" value="1"/>
</dbReference>
<organism evidence="2 3">
    <name type="scientific">Thalassotalea euphylliae</name>
    <dbReference type="NCBI Taxonomy" id="1655234"/>
    <lineage>
        <taxon>Bacteria</taxon>
        <taxon>Pseudomonadati</taxon>
        <taxon>Pseudomonadota</taxon>
        <taxon>Gammaproteobacteria</taxon>
        <taxon>Alteromonadales</taxon>
        <taxon>Colwelliaceae</taxon>
        <taxon>Thalassotalea</taxon>
    </lineage>
</organism>
<evidence type="ECO:0000313" key="2">
    <source>
        <dbReference type="EMBL" id="REL32311.1"/>
    </source>
</evidence>
<dbReference type="Gene3D" id="3.90.1300.10">
    <property type="entry name" value="Amidase signature (AS) domain"/>
    <property type="match status" value="1"/>
</dbReference>
<protein>
    <submittedName>
        <fullName evidence="2">Amidase</fullName>
    </submittedName>
</protein>
<keyword evidence="3" id="KW-1185">Reference proteome</keyword>
<evidence type="ECO:0000259" key="1">
    <source>
        <dbReference type="Pfam" id="PF01425"/>
    </source>
</evidence>
<gene>
    <name evidence="2" type="ORF">DXX94_17210</name>
</gene>
<feature type="domain" description="Amidase" evidence="1">
    <location>
        <begin position="21"/>
        <end position="188"/>
    </location>
</feature>
<dbReference type="AlphaFoldDB" id="A0A3E0U5Q9"/>
<dbReference type="EMBL" id="QUOT01000001">
    <property type="protein sequence ID" value="REL32311.1"/>
    <property type="molecule type" value="Genomic_DNA"/>
</dbReference>
<dbReference type="SUPFAM" id="SSF75304">
    <property type="entry name" value="Amidase signature (AS) enzymes"/>
    <property type="match status" value="1"/>
</dbReference>
<comment type="caution">
    <text evidence="2">The sequence shown here is derived from an EMBL/GenBank/DDBJ whole genome shotgun (WGS) entry which is preliminary data.</text>
</comment>
<dbReference type="InterPro" id="IPR023631">
    <property type="entry name" value="Amidase_dom"/>
</dbReference>
<reference evidence="3" key="1">
    <citation type="submission" date="2018-08" db="EMBL/GenBank/DDBJ databases">
        <title>Thalassotalea euphylliae genome.</title>
        <authorList>
            <person name="Summers S."/>
            <person name="Rice S.A."/>
            <person name="Freckelton M.L."/>
            <person name="Nedved B.T."/>
            <person name="Hadfield M.G."/>
        </authorList>
    </citation>
    <scope>NUCLEOTIDE SEQUENCE [LARGE SCALE GENOMIC DNA]</scope>
    <source>
        <strain evidence="3">H3</strain>
    </source>
</reference>
<accession>A0A3E0U5Q9</accession>
<dbReference type="PANTHER" id="PTHR46310:SF7">
    <property type="entry name" value="AMIDASE 1"/>
    <property type="match status" value="1"/>
</dbReference>
<proteinExistence type="predicted"/>
<dbReference type="InterPro" id="IPR036928">
    <property type="entry name" value="AS_sf"/>
</dbReference>
<evidence type="ECO:0000313" key="3">
    <source>
        <dbReference type="Proteomes" id="UP000256899"/>
    </source>
</evidence>